<dbReference type="PANTHER" id="PTHR42982:SF1">
    <property type="entry name" value="SEC-INDEPENDENT PROTEIN TRANSLOCASE PROTEIN TATA"/>
    <property type="match status" value="1"/>
</dbReference>
<accession>A0A1H3X0Z9</accession>
<keyword evidence="6" id="KW-0811">Translocation</keyword>
<evidence type="ECO:0000256" key="4">
    <source>
        <dbReference type="ARBA" id="ARBA00022927"/>
    </source>
</evidence>
<evidence type="ECO:0000256" key="5">
    <source>
        <dbReference type="ARBA" id="ARBA00022989"/>
    </source>
</evidence>
<dbReference type="PANTHER" id="PTHR42982">
    <property type="entry name" value="SEC-INDEPENDENT PROTEIN TRANSLOCASE PROTEIN TATA"/>
    <property type="match status" value="1"/>
</dbReference>
<evidence type="ECO:0000256" key="6">
    <source>
        <dbReference type="ARBA" id="ARBA00023010"/>
    </source>
</evidence>
<dbReference type="InterPro" id="IPR003369">
    <property type="entry name" value="TatA/B/E"/>
</dbReference>
<evidence type="ECO:0000256" key="2">
    <source>
        <dbReference type="ARBA" id="ARBA00022448"/>
    </source>
</evidence>
<dbReference type="STRING" id="150146.SAMN05443667_101328"/>
<dbReference type="Pfam" id="PF02416">
    <property type="entry name" value="TatA_B_E"/>
    <property type="match status" value="1"/>
</dbReference>
<proteinExistence type="predicted"/>
<evidence type="ECO:0000313" key="10">
    <source>
        <dbReference type="Proteomes" id="UP000198951"/>
    </source>
</evidence>
<keyword evidence="4" id="KW-0653">Protein transport</keyword>
<feature type="transmembrane region" description="Helical" evidence="8">
    <location>
        <begin position="6"/>
        <end position="22"/>
    </location>
</feature>
<sequence>MFGIGGGELVFILFIVLMLFGSDKVPEMARTMGKAMAQLKHATNDIKSEIQKGVEANGLDAKSLSDMTGNFNTQIDKVKNDLMGDSITQATKVKEDIEEITGPVKRSK</sequence>
<dbReference type="GO" id="GO:0016020">
    <property type="term" value="C:membrane"/>
    <property type="evidence" value="ECO:0007669"/>
    <property type="project" value="UniProtKB-ARBA"/>
</dbReference>
<keyword evidence="3 8" id="KW-0812">Transmembrane</keyword>
<keyword evidence="7 8" id="KW-0472">Membrane</keyword>
<dbReference type="OrthoDB" id="1525160at2"/>
<evidence type="ECO:0000256" key="8">
    <source>
        <dbReference type="SAM" id="Phobius"/>
    </source>
</evidence>
<keyword evidence="2" id="KW-0813">Transport</keyword>
<keyword evidence="10" id="KW-1185">Reference proteome</keyword>
<dbReference type="Gene3D" id="1.20.5.3310">
    <property type="match status" value="1"/>
</dbReference>
<evidence type="ECO:0000256" key="1">
    <source>
        <dbReference type="ARBA" id="ARBA00004167"/>
    </source>
</evidence>
<gene>
    <name evidence="9" type="ORF">SAMN05443667_101328</name>
</gene>
<reference evidence="10" key="1">
    <citation type="submission" date="2016-10" db="EMBL/GenBank/DDBJ databases">
        <authorList>
            <person name="Varghese N."/>
            <person name="Submissions S."/>
        </authorList>
    </citation>
    <scope>NUCLEOTIDE SEQUENCE [LARGE SCALE GENOMIC DNA]</scope>
    <source>
        <strain evidence="10">DSM 22376</strain>
    </source>
</reference>
<comment type="subcellular location">
    <subcellularLocation>
        <location evidence="1">Membrane</location>
        <topology evidence="1">Single-pass membrane protein</topology>
    </subcellularLocation>
</comment>
<dbReference type="EMBL" id="FNRD01000001">
    <property type="protein sequence ID" value="SDZ92910.1"/>
    <property type="molecule type" value="Genomic_DNA"/>
</dbReference>
<protein>
    <submittedName>
        <fullName evidence="9">Sec-independent protein translocase protein TatA</fullName>
    </submittedName>
</protein>
<dbReference type="AlphaFoldDB" id="A0A1H3X0Z9"/>
<dbReference type="Proteomes" id="UP000198951">
    <property type="component" value="Unassembled WGS sequence"/>
</dbReference>
<evidence type="ECO:0000256" key="7">
    <source>
        <dbReference type="ARBA" id="ARBA00023136"/>
    </source>
</evidence>
<evidence type="ECO:0000256" key="3">
    <source>
        <dbReference type="ARBA" id="ARBA00022692"/>
    </source>
</evidence>
<keyword evidence="5 8" id="KW-1133">Transmembrane helix</keyword>
<organism evidence="9 10">
    <name type="scientific">Flavobacterium gillisiae</name>
    <dbReference type="NCBI Taxonomy" id="150146"/>
    <lineage>
        <taxon>Bacteria</taxon>
        <taxon>Pseudomonadati</taxon>
        <taxon>Bacteroidota</taxon>
        <taxon>Flavobacteriia</taxon>
        <taxon>Flavobacteriales</taxon>
        <taxon>Flavobacteriaceae</taxon>
        <taxon>Flavobacterium</taxon>
    </lineage>
</organism>
<dbReference type="RefSeq" id="WP_074721582.1">
    <property type="nucleotide sequence ID" value="NZ_FNRD01000001.1"/>
</dbReference>
<dbReference type="PRINTS" id="PR01506">
    <property type="entry name" value="TATBPROTEIN"/>
</dbReference>
<name>A0A1H3X0Z9_9FLAO</name>
<dbReference type="GO" id="GO:0015031">
    <property type="term" value="P:protein transport"/>
    <property type="evidence" value="ECO:0007669"/>
    <property type="project" value="UniProtKB-KW"/>
</dbReference>
<evidence type="ECO:0000313" key="9">
    <source>
        <dbReference type="EMBL" id="SDZ92910.1"/>
    </source>
</evidence>